<accession>A0A1V6TQL0</accession>
<dbReference type="EMBL" id="MLKD01000003">
    <property type="protein sequence ID" value="OQE28672.1"/>
    <property type="molecule type" value="Genomic_DNA"/>
</dbReference>
<sequence length="311" mass="35978">MYDPDTYSALSVDKVDNYLRHIQLPHKYWPQQSHALNLDLLSALHVYHLSKIPYENLALHYAKDVNISLDVNDIYHKFLDKQRGGYCMENNIFFYHVLRFFGFQVFLTGARLHRTGDGSPTSWTGWEHAVNIVTFPGQKQYLADVGYGGNGPRLPLPLISDSPVHNIGTQDLRLIRENNKSLPNGQQDRWIYQFRNGQDQAWAFAYTFTDIEFTLKDYEIMNFFTSRSPDSFLTLKILVVKFLEEDGNIVGKLILDQDQVKKNTGGKNELVQICQTEKERVEVLENLFRLKLTEEERNGINGRVSSLKMVP</sequence>
<dbReference type="InterPro" id="IPR001447">
    <property type="entry name" value="Arylamine_N-AcTrfase"/>
</dbReference>
<dbReference type="SUPFAM" id="SSF54001">
    <property type="entry name" value="Cysteine proteinases"/>
    <property type="match status" value="1"/>
</dbReference>
<dbReference type="GO" id="GO:0016407">
    <property type="term" value="F:acetyltransferase activity"/>
    <property type="evidence" value="ECO:0007669"/>
    <property type="project" value="InterPro"/>
</dbReference>
<keyword evidence="4" id="KW-1185">Reference proteome</keyword>
<dbReference type="InterPro" id="IPR053710">
    <property type="entry name" value="Arylamine_NAT_domain_sf"/>
</dbReference>
<protein>
    <submittedName>
        <fullName evidence="3">Uncharacterized protein</fullName>
    </submittedName>
</protein>
<evidence type="ECO:0000256" key="2">
    <source>
        <dbReference type="RuleBase" id="RU003452"/>
    </source>
</evidence>
<evidence type="ECO:0000313" key="3">
    <source>
        <dbReference type="EMBL" id="OQE28672.1"/>
    </source>
</evidence>
<proteinExistence type="inferred from homology"/>
<name>A0A1V6TQL0_9EURO</name>
<dbReference type="PRINTS" id="PR01543">
    <property type="entry name" value="ANATRNSFRASE"/>
</dbReference>
<comment type="caution">
    <text evidence="3">The sequence shown here is derived from an EMBL/GenBank/DDBJ whole genome shotgun (WGS) entry which is preliminary data.</text>
</comment>
<dbReference type="PANTHER" id="PTHR11786">
    <property type="entry name" value="N-HYDROXYARYLAMINE O-ACETYLTRANSFERASE"/>
    <property type="match status" value="1"/>
</dbReference>
<gene>
    <name evidence="3" type="ORF">PENSTE_c003G06412</name>
</gene>
<dbReference type="Proteomes" id="UP000191285">
    <property type="component" value="Unassembled WGS sequence"/>
</dbReference>
<comment type="similarity">
    <text evidence="1 2">Belongs to the arylamine N-acetyltransferase family.</text>
</comment>
<dbReference type="InterPro" id="IPR038765">
    <property type="entry name" value="Papain-like_cys_pep_sf"/>
</dbReference>
<reference evidence="4" key="1">
    <citation type="journal article" date="2017" name="Nat. Microbiol.">
        <title>Global analysis of biosynthetic gene clusters reveals vast potential of secondary metabolite production in Penicillium species.</title>
        <authorList>
            <person name="Nielsen J.C."/>
            <person name="Grijseels S."/>
            <person name="Prigent S."/>
            <person name="Ji B."/>
            <person name="Dainat J."/>
            <person name="Nielsen K.F."/>
            <person name="Frisvad J.C."/>
            <person name="Workman M."/>
            <person name="Nielsen J."/>
        </authorList>
    </citation>
    <scope>NUCLEOTIDE SEQUENCE [LARGE SCALE GENOMIC DNA]</scope>
    <source>
        <strain evidence="4">IBT 24891</strain>
    </source>
</reference>
<dbReference type="Gene3D" id="3.30.2140.20">
    <property type="match status" value="1"/>
</dbReference>
<dbReference type="STRING" id="303698.A0A1V6TQL0"/>
<organism evidence="3 4">
    <name type="scientific">Penicillium steckii</name>
    <dbReference type="NCBI Taxonomy" id="303698"/>
    <lineage>
        <taxon>Eukaryota</taxon>
        <taxon>Fungi</taxon>
        <taxon>Dikarya</taxon>
        <taxon>Ascomycota</taxon>
        <taxon>Pezizomycotina</taxon>
        <taxon>Eurotiomycetes</taxon>
        <taxon>Eurotiomycetidae</taxon>
        <taxon>Eurotiales</taxon>
        <taxon>Aspergillaceae</taxon>
        <taxon>Penicillium</taxon>
    </lineage>
</organism>
<keyword evidence="2" id="KW-0012">Acyltransferase</keyword>
<dbReference type="AlphaFoldDB" id="A0A1V6TQL0"/>
<evidence type="ECO:0000313" key="4">
    <source>
        <dbReference type="Proteomes" id="UP000191285"/>
    </source>
</evidence>
<dbReference type="OrthoDB" id="10260017at2759"/>
<dbReference type="Pfam" id="PF00797">
    <property type="entry name" value="Acetyltransf_2"/>
    <property type="match status" value="1"/>
</dbReference>
<evidence type="ECO:0000256" key="1">
    <source>
        <dbReference type="ARBA" id="ARBA00006547"/>
    </source>
</evidence>
<dbReference type="PANTHER" id="PTHR11786:SF0">
    <property type="entry name" value="ARYLAMINE N-ACETYLTRANSFERASE 4-RELATED"/>
    <property type="match status" value="1"/>
</dbReference>
<keyword evidence="2" id="KW-0808">Transferase</keyword>